<evidence type="ECO:0000313" key="1">
    <source>
        <dbReference type="EMBL" id="MFE1754593.1"/>
    </source>
</evidence>
<name>A0ABW6HDR0_9ACTN</name>
<proteinExistence type="predicted"/>
<reference evidence="1 2" key="1">
    <citation type="submission" date="2024-09" db="EMBL/GenBank/DDBJ databases">
        <title>The Natural Products Discovery Center: Release of the First 8490 Sequenced Strains for Exploring Actinobacteria Biosynthetic Diversity.</title>
        <authorList>
            <person name="Kalkreuter E."/>
            <person name="Kautsar S.A."/>
            <person name="Yang D."/>
            <person name="Bader C.D."/>
            <person name="Teijaro C.N."/>
            <person name="Fluegel L."/>
            <person name="Davis C.M."/>
            <person name="Simpson J.R."/>
            <person name="Lauterbach L."/>
            <person name="Steele A.D."/>
            <person name="Gui C."/>
            <person name="Meng S."/>
            <person name="Li G."/>
            <person name="Viehrig K."/>
            <person name="Ye F."/>
            <person name="Su P."/>
            <person name="Kiefer A.F."/>
            <person name="Nichols A."/>
            <person name="Cepeda A.J."/>
            <person name="Yan W."/>
            <person name="Fan B."/>
            <person name="Jiang Y."/>
            <person name="Adhikari A."/>
            <person name="Zheng C.-J."/>
            <person name="Schuster L."/>
            <person name="Cowan T.M."/>
            <person name="Smanski M.J."/>
            <person name="Chevrette M.G."/>
            <person name="De Carvalho L.P.S."/>
            <person name="Shen B."/>
        </authorList>
    </citation>
    <scope>NUCLEOTIDE SEQUENCE [LARGE SCALE GENOMIC DNA]</scope>
    <source>
        <strain evidence="1 2">NPDC059500</strain>
    </source>
</reference>
<sequence>MRIDNGIRLVLPKEGIYWKDAAWLALGISLNARAITTKNPAGTTISVISLKAPLSDYRSEVAALAMNYWCIEEFGLEKNDVVAKFDPASSDYVFNWNGLTDPFRDPFNH</sequence>
<dbReference type="Proteomes" id="UP001599756">
    <property type="component" value="Unassembled WGS sequence"/>
</dbReference>
<keyword evidence="2" id="KW-1185">Reference proteome</keyword>
<accession>A0ABW6HDR0</accession>
<evidence type="ECO:0000313" key="2">
    <source>
        <dbReference type="Proteomes" id="UP001599756"/>
    </source>
</evidence>
<organism evidence="1 2">
    <name type="scientific">Streptomyces anandii</name>
    <dbReference type="NCBI Taxonomy" id="285454"/>
    <lineage>
        <taxon>Bacteria</taxon>
        <taxon>Bacillati</taxon>
        <taxon>Actinomycetota</taxon>
        <taxon>Actinomycetes</taxon>
        <taxon>Kitasatosporales</taxon>
        <taxon>Streptomycetaceae</taxon>
        <taxon>Streptomyces</taxon>
    </lineage>
</organism>
<dbReference type="EMBL" id="JBHYTS010000062">
    <property type="protein sequence ID" value="MFE1754593.1"/>
    <property type="molecule type" value="Genomic_DNA"/>
</dbReference>
<dbReference type="RefSeq" id="WP_381842865.1">
    <property type="nucleotide sequence ID" value="NZ_JBHYTS010000062.1"/>
</dbReference>
<gene>
    <name evidence="1" type="ORF">ACFW88_29290</name>
</gene>
<protein>
    <submittedName>
        <fullName evidence="1">Uncharacterized protein</fullName>
    </submittedName>
</protein>
<comment type="caution">
    <text evidence="1">The sequence shown here is derived from an EMBL/GenBank/DDBJ whole genome shotgun (WGS) entry which is preliminary data.</text>
</comment>